<organism evidence="2 3">
    <name type="scientific">Desulfitobacterium dichloroeliminans (strain LMG P-21439 / DCA1)</name>
    <dbReference type="NCBI Taxonomy" id="871963"/>
    <lineage>
        <taxon>Bacteria</taxon>
        <taxon>Bacillati</taxon>
        <taxon>Bacillota</taxon>
        <taxon>Clostridia</taxon>
        <taxon>Eubacteriales</taxon>
        <taxon>Desulfitobacteriaceae</taxon>
        <taxon>Desulfitobacterium</taxon>
    </lineage>
</organism>
<keyword evidence="2" id="KW-0282">Flagellum</keyword>
<evidence type="ECO:0000313" key="3">
    <source>
        <dbReference type="Proteomes" id="UP000010797"/>
    </source>
</evidence>
<dbReference type="PANTHER" id="PTHR37166">
    <property type="entry name" value="PROTEIN FLAG"/>
    <property type="match status" value="1"/>
</dbReference>
<keyword evidence="2" id="KW-0969">Cilium</keyword>
<dbReference type="KEGG" id="ddl:Desdi_2904"/>
<dbReference type="RefSeq" id="WP_015263277.1">
    <property type="nucleotide sequence ID" value="NC_019903.1"/>
</dbReference>
<reference evidence="3" key="1">
    <citation type="submission" date="2012-02" db="EMBL/GenBank/DDBJ databases">
        <title>Complete sequence of Desulfitobacterium dichloroeliminans LMG P-21439.</title>
        <authorList>
            <person name="Lucas S."/>
            <person name="Han J."/>
            <person name="Lapidus A."/>
            <person name="Cheng J.-F."/>
            <person name="Goodwin L."/>
            <person name="Pitluck S."/>
            <person name="Peters L."/>
            <person name="Ovchinnikova G."/>
            <person name="Teshima H."/>
            <person name="Detter J.C."/>
            <person name="Han C."/>
            <person name="Tapia R."/>
            <person name="Land M."/>
            <person name="Hauser L."/>
            <person name="Kyrpides N."/>
            <person name="Ivanova N."/>
            <person name="Pagani I."/>
            <person name="Kruse T."/>
            <person name="de Vos W.M."/>
            <person name="Boon N."/>
            <person name="Smidt H."/>
            <person name="Woyke T."/>
        </authorList>
    </citation>
    <scope>NUCLEOTIDE SEQUENCE [LARGE SCALE GENOMIC DNA]</scope>
    <source>
        <strain evidence="3">LMG P-21439 / DCA1</strain>
    </source>
</reference>
<sequence>MDLTAVKATTQINTNNYSSNSAVAVPQEFSIHKPMSINKSEAGKNQGDSEDQGKEELTREDINNLAEHLNRFMKTIDSDLQFEMHEDTKRLMVRFINKKNHQVIKEFPPRELLDTLAAIRDYVGILLDKKV</sequence>
<dbReference type="Proteomes" id="UP000010797">
    <property type="component" value="Chromosome"/>
</dbReference>
<dbReference type="AlphaFoldDB" id="L0FCD4"/>
<gene>
    <name evidence="2" type="ordered locus">Desdi_2904</name>
</gene>
<dbReference type="EMBL" id="CP003344">
    <property type="protein sequence ID" value="AGA70316.1"/>
    <property type="molecule type" value="Genomic_DNA"/>
</dbReference>
<keyword evidence="3" id="KW-1185">Reference proteome</keyword>
<name>L0FCD4_DESDL</name>
<dbReference type="InterPro" id="IPR005186">
    <property type="entry name" value="FlaG"/>
</dbReference>
<accession>L0FCD4</accession>
<evidence type="ECO:0000313" key="2">
    <source>
        <dbReference type="EMBL" id="AGA70316.1"/>
    </source>
</evidence>
<feature type="region of interest" description="Disordered" evidence="1">
    <location>
        <begin position="33"/>
        <end position="58"/>
    </location>
</feature>
<dbReference type="STRING" id="871963.Desdi_2904"/>
<dbReference type="Gene3D" id="3.30.160.170">
    <property type="entry name" value="FlaG-like"/>
    <property type="match status" value="1"/>
</dbReference>
<dbReference type="eggNOG" id="COG1334">
    <property type="taxonomic scope" value="Bacteria"/>
</dbReference>
<keyword evidence="2" id="KW-0966">Cell projection</keyword>
<proteinExistence type="predicted"/>
<dbReference type="HOGENOM" id="CLU_120910_3_1_9"/>
<dbReference type="InterPro" id="IPR035924">
    <property type="entry name" value="FlaG-like_sf"/>
</dbReference>
<dbReference type="PANTHER" id="PTHR37166:SF1">
    <property type="entry name" value="PROTEIN FLAG"/>
    <property type="match status" value="1"/>
</dbReference>
<dbReference type="OrthoDB" id="9799867at2"/>
<protein>
    <submittedName>
        <fullName evidence="2">Flagellar protein FlaG</fullName>
    </submittedName>
</protein>
<dbReference type="Pfam" id="PF03646">
    <property type="entry name" value="FlaG"/>
    <property type="match status" value="1"/>
</dbReference>
<dbReference type="SUPFAM" id="SSF160214">
    <property type="entry name" value="FlaG-like"/>
    <property type="match status" value="1"/>
</dbReference>
<evidence type="ECO:0000256" key="1">
    <source>
        <dbReference type="SAM" id="MobiDB-lite"/>
    </source>
</evidence>